<dbReference type="GO" id="GO:0016779">
    <property type="term" value="F:nucleotidyltransferase activity"/>
    <property type="evidence" value="ECO:0007669"/>
    <property type="project" value="UniProtKB-KW"/>
</dbReference>
<dbReference type="InterPro" id="IPR005835">
    <property type="entry name" value="NTP_transferase_dom"/>
</dbReference>
<proteinExistence type="predicted"/>
<dbReference type="Gene3D" id="3.90.550.10">
    <property type="entry name" value="Spore Coat Polysaccharide Biosynthesis Protein SpsA, Chain A"/>
    <property type="match status" value="1"/>
</dbReference>
<dbReference type="AlphaFoldDB" id="A0A1F6CLU0"/>
<reference evidence="4 5" key="1">
    <citation type="journal article" date="2016" name="Nat. Commun.">
        <title>Thousands of microbial genomes shed light on interconnected biogeochemical processes in an aquifer system.</title>
        <authorList>
            <person name="Anantharaman K."/>
            <person name="Brown C.T."/>
            <person name="Hug L.A."/>
            <person name="Sharon I."/>
            <person name="Castelle C.J."/>
            <person name="Probst A.J."/>
            <person name="Thomas B.C."/>
            <person name="Singh A."/>
            <person name="Wilkins M.J."/>
            <person name="Karaoz U."/>
            <person name="Brodie E.L."/>
            <person name="Williams K.H."/>
            <person name="Hubbard S.S."/>
            <person name="Banfield J.F."/>
        </authorList>
    </citation>
    <scope>NUCLEOTIDE SEQUENCE [LARGE SCALE GENOMIC DNA]</scope>
</reference>
<dbReference type="PANTHER" id="PTHR43584:SF8">
    <property type="entry name" value="N-ACETYLMURAMATE ALPHA-1-PHOSPHATE URIDYLYLTRANSFERASE"/>
    <property type="match status" value="1"/>
</dbReference>
<comment type="caution">
    <text evidence="4">The sequence shown here is derived from an EMBL/GenBank/DDBJ whole genome shotgun (WGS) entry which is preliminary data.</text>
</comment>
<evidence type="ECO:0000256" key="2">
    <source>
        <dbReference type="ARBA" id="ARBA00022695"/>
    </source>
</evidence>
<accession>A0A1F6CLU0</accession>
<organism evidence="4 5">
    <name type="scientific">Candidatus Kaiserbacteria bacterium RIFCSPHIGHO2_01_FULL_54_36b</name>
    <dbReference type="NCBI Taxonomy" id="1798483"/>
    <lineage>
        <taxon>Bacteria</taxon>
        <taxon>Candidatus Kaiseribacteriota</taxon>
    </lineage>
</organism>
<evidence type="ECO:0000313" key="5">
    <source>
        <dbReference type="Proteomes" id="UP000176445"/>
    </source>
</evidence>
<evidence type="ECO:0000313" key="4">
    <source>
        <dbReference type="EMBL" id="OGG50048.1"/>
    </source>
</evidence>
<keyword evidence="1" id="KW-0808">Transferase</keyword>
<gene>
    <name evidence="4" type="ORF">A2704_03695</name>
</gene>
<dbReference type="InterPro" id="IPR050065">
    <property type="entry name" value="GlmU-like"/>
</dbReference>
<dbReference type="PANTHER" id="PTHR43584">
    <property type="entry name" value="NUCLEOTIDYL TRANSFERASE"/>
    <property type="match status" value="1"/>
</dbReference>
<protein>
    <recommendedName>
        <fullName evidence="3">Nucleotidyl transferase domain-containing protein</fullName>
    </recommendedName>
</protein>
<evidence type="ECO:0000256" key="1">
    <source>
        <dbReference type="ARBA" id="ARBA00022679"/>
    </source>
</evidence>
<name>A0A1F6CLU0_9BACT</name>
<dbReference type="Proteomes" id="UP000176445">
    <property type="component" value="Unassembled WGS sequence"/>
</dbReference>
<dbReference type="CDD" id="cd04181">
    <property type="entry name" value="NTP_transferase"/>
    <property type="match status" value="1"/>
</dbReference>
<dbReference type="EMBL" id="MFKW01000058">
    <property type="protein sequence ID" value="OGG50048.1"/>
    <property type="molecule type" value="Genomic_DNA"/>
</dbReference>
<feature type="domain" description="Nucleotidyl transferase" evidence="3">
    <location>
        <begin position="3"/>
        <end position="176"/>
    </location>
</feature>
<dbReference type="InterPro" id="IPR029044">
    <property type="entry name" value="Nucleotide-diphossugar_trans"/>
</dbReference>
<keyword evidence="2" id="KW-0548">Nucleotidyltransferase</keyword>
<dbReference type="Pfam" id="PF00483">
    <property type="entry name" value="NTP_transferase"/>
    <property type="match status" value="1"/>
</dbReference>
<dbReference type="SUPFAM" id="SSF53448">
    <property type="entry name" value="Nucleotide-diphospho-sugar transferases"/>
    <property type="match status" value="1"/>
</dbReference>
<sequence>MQAVVLAAGHGTRMEELTHAVPKPMLDLAGKPLLEYKFEALPEEIDEIVVVVGYLGHTIKGYFGSHYNDKRIVYVEQKEMNGTAGALWVAQSALHDRFLVMMGDDIYTREDTEAVIAPGDVWRLLVQEISEMHRAGSIELDADAHIVNIVEGDKNTEKGLASTNMYLLDMRVFSCPLVPKQAGSLEWGLPQTVVAGAKQLGIVFEPVFTDKWIQITSPKDLSHAAEILAKIEK</sequence>
<evidence type="ECO:0000259" key="3">
    <source>
        <dbReference type="Pfam" id="PF00483"/>
    </source>
</evidence>